<dbReference type="Proteomes" id="UP001632038">
    <property type="component" value="Unassembled WGS sequence"/>
</dbReference>
<name>A0ABD3D4T2_9LAMI</name>
<comment type="caution">
    <text evidence="3">The sequence shown here is derived from an EMBL/GenBank/DDBJ whole genome shotgun (WGS) entry which is preliminary data.</text>
</comment>
<evidence type="ECO:0000259" key="2">
    <source>
        <dbReference type="Pfam" id="PF14214"/>
    </source>
</evidence>
<dbReference type="Pfam" id="PF14214">
    <property type="entry name" value="Helitron_like_N"/>
    <property type="match status" value="1"/>
</dbReference>
<feature type="compositionally biased region" description="Basic residues" evidence="1">
    <location>
        <begin position="64"/>
        <end position="73"/>
    </location>
</feature>
<dbReference type="PANTHER" id="PTHR45786">
    <property type="entry name" value="DNA BINDING PROTEIN-LIKE"/>
    <property type="match status" value="1"/>
</dbReference>
<evidence type="ECO:0000313" key="4">
    <source>
        <dbReference type="Proteomes" id="UP001632038"/>
    </source>
</evidence>
<feature type="domain" description="Helitron helicase-like" evidence="2">
    <location>
        <begin position="491"/>
        <end position="653"/>
    </location>
</feature>
<feature type="compositionally biased region" description="Polar residues" evidence="1">
    <location>
        <begin position="126"/>
        <end position="137"/>
    </location>
</feature>
<dbReference type="InterPro" id="IPR025476">
    <property type="entry name" value="Helitron_helicase-like"/>
</dbReference>
<dbReference type="AlphaFoldDB" id="A0ABD3D4T2"/>
<dbReference type="EMBL" id="JAVIJP010000026">
    <property type="protein sequence ID" value="KAL3636727.1"/>
    <property type="molecule type" value="Genomic_DNA"/>
</dbReference>
<feature type="compositionally biased region" description="Polar residues" evidence="1">
    <location>
        <begin position="50"/>
        <end position="63"/>
    </location>
</feature>
<evidence type="ECO:0000313" key="3">
    <source>
        <dbReference type="EMBL" id="KAL3636727.1"/>
    </source>
</evidence>
<dbReference type="PANTHER" id="PTHR45786:SF66">
    <property type="entry name" value="HOOK MOTIF PROTEIN, PUTATIVE-RELATED"/>
    <property type="match status" value="1"/>
</dbReference>
<proteinExistence type="predicted"/>
<sequence length="657" mass="75511">MDNDEARNARIYRKQVIASRRHNALNEPGSNSNAPRRRTSTHKSKPKDNSILQQEEPGSNSNAPRRRTSTHKSKPNDNSILQPEGPISNASMKRKSTHISNPNDNSIPQSEEPGSSSYASKRRKATNVSTQNDNSNPRAEERGSSSNSSRRRKSSDIPTTNNHSIPLLEGPTRRKRTRRRRAEIEASIRRGINTADMNIEYWDIGDANCICQYCRAYFWIEERKLQAHKTSTPEYTHCCLNGKVKLPQLKRPPQLLLELTNGITPRSKHFIQNIRSYNSMFSFTSMGGKIDKSMNHGSAPPVFTMHGQNYHLIGSLLPIEGEQPKFAQLYIHDTDNEITNRINSVRSSNKDSNLHEDIVGDLKSMLDENNVLVRLFRMAREKLNKHGERNVSLKLIGKRGPQVRTYNLPEVSEVAALIVGDFDEGLGHRDILIETRSGKLQRINELHPSYLGLQYPLIFAYGEDGYRDDLFYSSPNPSVQRKRKKITMRDFFAFRFHDRVDEVNLLLKSRRLTQQLIVDAYTLIESGRLAFMRFNQNKFRCELYNHLNDAYVRGENDSSKQGKRIILPPTFNGGPRYMIQNYQDAMTICAWAGYPDLFITFTCNPKWPEITRYIDKLGLNTEDRPDIVCRVFKIKLDGLIKDLRENKVFGRVRLFTP</sequence>
<protein>
    <recommendedName>
        <fullName evidence="2">Helitron helicase-like domain-containing protein</fullName>
    </recommendedName>
</protein>
<feature type="region of interest" description="Disordered" evidence="1">
    <location>
        <begin position="1"/>
        <end position="181"/>
    </location>
</feature>
<gene>
    <name evidence="3" type="ORF">CASFOL_019026</name>
</gene>
<organism evidence="3 4">
    <name type="scientific">Castilleja foliolosa</name>
    <dbReference type="NCBI Taxonomy" id="1961234"/>
    <lineage>
        <taxon>Eukaryota</taxon>
        <taxon>Viridiplantae</taxon>
        <taxon>Streptophyta</taxon>
        <taxon>Embryophyta</taxon>
        <taxon>Tracheophyta</taxon>
        <taxon>Spermatophyta</taxon>
        <taxon>Magnoliopsida</taxon>
        <taxon>eudicotyledons</taxon>
        <taxon>Gunneridae</taxon>
        <taxon>Pentapetalae</taxon>
        <taxon>asterids</taxon>
        <taxon>lamiids</taxon>
        <taxon>Lamiales</taxon>
        <taxon>Orobanchaceae</taxon>
        <taxon>Pedicularideae</taxon>
        <taxon>Castillejinae</taxon>
        <taxon>Castilleja</taxon>
    </lineage>
</organism>
<evidence type="ECO:0000256" key="1">
    <source>
        <dbReference type="SAM" id="MobiDB-lite"/>
    </source>
</evidence>
<reference evidence="4" key="1">
    <citation type="journal article" date="2024" name="IScience">
        <title>Strigolactones Initiate the Formation of Haustorium-like Structures in Castilleja.</title>
        <authorList>
            <person name="Buerger M."/>
            <person name="Peterson D."/>
            <person name="Chory J."/>
        </authorList>
    </citation>
    <scope>NUCLEOTIDE SEQUENCE [LARGE SCALE GENOMIC DNA]</scope>
</reference>
<feature type="compositionally biased region" description="Basic residues" evidence="1">
    <location>
        <begin position="35"/>
        <end position="45"/>
    </location>
</feature>
<feature type="compositionally biased region" description="Polar residues" evidence="1">
    <location>
        <begin position="98"/>
        <end position="119"/>
    </location>
</feature>
<accession>A0ABD3D4T2</accession>
<keyword evidence="4" id="KW-1185">Reference proteome</keyword>